<name>A0A811UPX6_CERCA</name>
<dbReference type="AlphaFoldDB" id="A0A811UPX6"/>
<comment type="caution">
    <text evidence="1">The sequence shown here is derived from an EMBL/GenBank/DDBJ whole genome shotgun (WGS) entry which is preliminary data.</text>
</comment>
<accession>A0A811UPX6</accession>
<gene>
    <name evidence="1" type="ORF">CCAP1982_LOCUS9256</name>
</gene>
<keyword evidence="2" id="KW-1185">Reference proteome</keyword>
<sequence>MTTYVCVLIVYMHTGVYVTGHISMYRWSRIENWIFNWFAKRKLICSTRGTKAKQKLYIKTYGAKRPTDIRLQLRAAYVAYFSATPCIHTYMYECFCVWLAVK</sequence>
<organism evidence="1 2">
    <name type="scientific">Ceratitis capitata</name>
    <name type="common">Mediterranean fruit fly</name>
    <name type="synonym">Tephritis capitata</name>
    <dbReference type="NCBI Taxonomy" id="7213"/>
    <lineage>
        <taxon>Eukaryota</taxon>
        <taxon>Metazoa</taxon>
        <taxon>Ecdysozoa</taxon>
        <taxon>Arthropoda</taxon>
        <taxon>Hexapoda</taxon>
        <taxon>Insecta</taxon>
        <taxon>Pterygota</taxon>
        <taxon>Neoptera</taxon>
        <taxon>Endopterygota</taxon>
        <taxon>Diptera</taxon>
        <taxon>Brachycera</taxon>
        <taxon>Muscomorpha</taxon>
        <taxon>Tephritoidea</taxon>
        <taxon>Tephritidae</taxon>
        <taxon>Ceratitis</taxon>
        <taxon>Ceratitis</taxon>
    </lineage>
</organism>
<evidence type="ECO:0000313" key="2">
    <source>
        <dbReference type="Proteomes" id="UP000606786"/>
    </source>
</evidence>
<reference evidence="1" key="1">
    <citation type="submission" date="2020-11" db="EMBL/GenBank/DDBJ databases">
        <authorList>
            <person name="Whitehead M."/>
        </authorList>
    </citation>
    <scope>NUCLEOTIDE SEQUENCE</scope>
    <source>
        <strain evidence="1">EGII</strain>
    </source>
</reference>
<dbReference type="Proteomes" id="UP000606786">
    <property type="component" value="Unassembled WGS sequence"/>
</dbReference>
<dbReference type="EMBL" id="CAJHJT010000022">
    <property type="protein sequence ID" value="CAD7000781.1"/>
    <property type="molecule type" value="Genomic_DNA"/>
</dbReference>
<evidence type="ECO:0000313" key="1">
    <source>
        <dbReference type="EMBL" id="CAD7000781.1"/>
    </source>
</evidence>
<proteinExistence type="predicted"/>
<protein>
    <submittedName>
        <fullName evidence="1">(Mediterranean fruit fly) hypothetical protein</fullName>
    </submittedName>
</protein>